<dbReference type="EMBL" id="UZAN01053114">
    <property type="protein sequence ID" value="VDP89832.1"/>
    <property type="molecule type" value="Genomic_DNA"/>
</dbReference>
<dbReference type="WBParaSite" id="ECPE_0001259401-mRNA-1">
    <property type="protein sequence ID" value="ECPE_0001259401-mRNA-1"/>
    <property type="gene ID" value="ECPE_0001259401"/>
</dbReference>
<keyword evidence="2" id="KW-1185">Reference proteome</keyword>
<dbReference type="InterPro" id="IPR035914">
    <property type="entry name" value="Sperma_CUB_dom_sf"/>
</dbReference>
<reference evidence="3" key="1">
    <citation type="submission" date="2016-06" db="UniProtKB">
        <authorList>
            <consortium name="WormBaseParasite"/>
        </authorList>
    </citation>
    <scope>IDENTIFICATION</scope>
</reference>
<organism evidence="3">
    <name type="scientific">Echinostoma caproni</name>
    <dbReference type="NCBI Taxonomy" id="27848"/>
    <lineage>
        <taxon>Eukaryota</taxon>
        <taxon>Metazoa</taxon>
        <taxon>Spiralia</taxon>
        <taxon>Lophotrochozoa</taxon>
        <taxon>Platyhelminthes</taxon>
        <taxon>Trematoda</taxon>
        <taxon>Digenea</taxon>
        <taxon>Plagiorchiida</taxon>
        <taxon>Echinostomata</taxon>
        <taxon>Echinostomatoidea</taxon>
        <taxon>Echinostomatidae</taxon>
        <taxon>Echinostoma</taxon>
    </lineage>
</organism>
<dbReference type="AlphaFoldDB" id="A0A183B023"/>
<name>A0A183B023_9TREM</name>
<dbReference type="OrthoDB" id="6321365at2759"/>
<sequence>MPMLQASTTNCITLTGPNETPLGDWCDGADEQSTLSKEFIAIKVKEGAAAADKDISLSYKLVSDAQCTANANAPTDQPQSFKITQADQIVREIACFWELKSAPSKRIQITLEPTSANNKDQCIMVNLINNKDPAAAKTICCEKENNIYKGEMGKDVIVVFESPKGSDDTYVKNFQVTYQLDTVQDNKCAEIPGPPTNSDQSFTVAKSGATIPADLICNWTIPTSNGKNIRVSLDVGSSQSETQCVTVGNEDMTDAKNICRTAQGNTFTSTGKGVLIVYDGETSGSSSQENFKIHYQFGQFH</sequence>
<accession>A0A183B023</accession>
<evidence type="ECO:0000313" key="1">
    <source>
        <dbReference type="EMBL" id="VDP89832.1"/>
    </source>
</evidence>
<dbReference type="Gene3D" id="2.60.120.290">
    <property type="entry name" value="Spermadhesin, CUB domain"/>
    <property type="match status" value="1"/>
</dbReference>
<evidence type="ECO:0000313" key="3">
    <source>
        <dbReference type="WBParaSite" id="ECPE_0001259401-mRNA-1"/>
    </source>
</evidence>
<dbReference type="Proteomes" id="UP000272942">
    <property type="component" value="Unassembled WGS sequence"/>
</dbReference>
<reference evidence="1 2" key="2">
    <citation type="submission" date="2018-11" db="EMBL/GenBank/DDBJ databases">
        <authorList>
            <consortium name="Pathogen Informatics"/>
        </authorList>
    </citation>
    <scope>NUCLEOTIDE SEQUENCE [LARGE SCALE GENOMIC DNA]</scope>
    <source>
        <strain evidence="1 2">Egypt</strain>
    </source>
</reference>
<evidence type="ECO:0000313" key="2">
    <source>
        <dbReference type="Proteomes" id="UP000272942"/>
    </source>
</evidence>
<gene>
    <name evidence="1" type="ORF">ECPE_LOCUS12560</name>
</gene>
<dbReference type="SUPFAM" id="SSF49854">
    <property type="entry name" value="Spermadhesin, CUB domain"/>
    <property type="match status" value="1"/>
</dbReference>
<proteinExistence type="predicted"/>
<protein>
    <submittedName>
        <fullName evidence="3">CUB domain-containing protein</fullName>
    </submittedName>
</protein>